<dbReference type="Proteomes" id="UP000235786">
    <property type="component" value="Unassembled WGS sequence"/>
</dbReference>
<comment type="similarity">
    <text evidence="1 3">Belongs to the type-B carboxylesterase/lipase family.</text>
</comment>
<dbReference type="PROSITE" id="PS00122">
    <property type="entry name" value="CARBOXYLESTERASE_B_1"/>
    <property type="match status" value="1"/>
</dbReference>
<dbReference type="STRING" id="1149755.A0A2J6RES1"/>
<dbReference type="Gene3D" id="3.40.50.1820">
    <property type="entry name" value="alpha/beta hydrolase"/>
    <property type="match status" value="1"/>
</dbReference>
<dbReference type="SUPFAM" id="SSF53474">
    <property type="entry name" value="alpha/beta-Hydrolases"/>
    <property type="match status" value="1"/>
</dbReference>
<dbReference type="GO" id="GO:0052689">
    <property type="term" value="F:carboxylic ester hydrolase activity"/>
    <property type="evidence" value="ECO:0007669"/>
    <property type="project" value="TreeGrafter"/>
</dbReference>
<reference evidence="5 6" key="1">
    <citation type="submission" date="2016-04" db="EMBL/GenBank/DDBJ databases">
        <title>A degradative enzymes factory behind the ericoid mycorrhizal symbiosis.</title>
        <authorList>
            <consortium name="DOE Joint Genome Institute"/>
            <person name="Martino E."/>
            <person name="Morin E."/>
            <person name="Grelet G."/>
            <person name="Kuo A."/>
            <person name="Kohler A."/>
            <person name="Daghino S."/>
            <person name="Barry K."/>
            <person name="Choi C."/>
            <person name="Cichocki N."/>
            <person name="Clum A."/>
            <person name="Copeland A."/>
            <person name="Hainaut M."/>
            <person name="Haridas S."/>
            <person name="Labutti K."/>
            <person name="Lindquist E."/>
            <person name="Lipzen A."/>
            <person name="Khouja H.-R."/>
            <person name="Murat C."/>
            <person name="Ohm R."/>
            <person name="Olson A."/>
            <person name="Spatafora J."/>
            <person name="Veneault-Fourrey C."/>
            <person name="Henrissat B."/>
            <person name="Grigoriev I."/>
            <person name="Martin F."/>
            <person name="Perotto S."/>
        </authorList>
    </citation>
    <scope>NUCLEOTIDE SEQUENCE [LARGE SCALE GENOMIC DNA]</scope>
    <source>
        <strain evidence="5 6">F</strain>
    </source>
</reference>
<evidence type="ECO:0000259" key="4">
    <source>
        <dbReference type="Pfam" id="PF00135"/>
    </source>
</evidence>
<dbReference type="AlphaFoldDB" id="A0A2J6RES1"/>
<dbReference type="PANTHER" id="PTHR43918">
    <property type="entry name" value="ACETYLCHOLINESTERASE"/>
    <property type="match status" value="1"/>
</dbReference>
<protein>
    <recommendedName>
        <fullName evidence="3">Carboxylic ester hydrolase</fullName>
        <ecNumber evidence="3">3.1.1.-</ecNumber>
    </recommendedName>
</protein>
<evidence type="ECO:0000256" key="1">
    <source>
        <dbReference type="ARBA" id="ARBA00005964"/>
    </source>
</evidence>
<dbReference type="InterPro" id="IPR019826">
    <property type="entry name" value="Carboxylesterase_B_AS"/>
</dbReference>
<dbReference type="InterPro" id="IPR029058">
    <property type="entry name" value="AB_hydrolase_fold"/>
</dbReference>
<organism evidence="5 6">
    <name type="scientific">Hyaloscypha variabilis (strain UAMH 11265 / GT02V1 / F)</name>
    <name type="common">Meliniomyces variabilis</name>
    <dbReference type="NCBI Taxonomy" id="1149755"/>
    <lineage>
        <taxon>Eukaryota</taxon>
        <taxon>Fungi</taxon>
        <taxon>Dikarya</taxon>
        <taxon>Ascomycota</taxon>
        <taxon>Pezizomycotina</taxon>
        <taxon>Leotiomycetes</taxon>
        <taxon>Helotiales</taxon>
        <taxon>Hyaloscyphaceae</taxon>
        <taxon>Hyaloscypha</taxon>
        <taxon>Hyaloscypha variabilis</taxon>
    </lineage>
</organism>
<keyword evidence="2 3" id="KW-0378">Hydrolase</keyword>
<dbReference type="InterPro" id="IPR050654">
    <property type="entry name" value="AChE-related_enzymes"/>
</dbReference>
<dbReference type="EC" id="3.1.1.-" evidence="3"/>
<sequence length="504" mass="54345">MIEDTAAGYLPATVRTSSGSVEGHFANKSSGVSEYLGIPFAKPPVGDLRWAPPEPFVGSGVIKGTEFGDTCPAITQPKSASDAEGVNLTPQGIEILTSILWQVNVTYSEDCLTLNIWTKPQTGERKKAVLFWIYGGGFTTGTTNNAAYNGQYIADQEDVVVVSVNYRLGIFGFPGAPNARNNLGLLDQRLALEWVRDNIEGFGGDPERITIFGESAGGSSVDYHSFAFTSDPIAAGYIAQSGTIFSPQTQASPAQSAASWYQVAEILGYGNATSVPDEVLASMRSKDWQTILNAIPTSSGIEGVTGGFSPTVDEIVVFSNYTERAAAGNFTKRPLLIGSNDNEIGLFRVTFGLQNITYPDATWNYLQEQIFTCPIGVRALASANNHSPVWRYRYFGNFPNLKLSTDPDSGAWHGSEVAVIFGTDMAVQNIVERTSEEENVGKYLRGAWAAFAKDPAEGLVNYRYGLPEYKLNGTTLLRLGYNNAIGPNLANPNQYDSGCPQSTT</sequence>
<proteinExistence type="inferred from homology"/>
<accession>A0A2J6RES1</accession>
<name>A0A2J6RES1_HYAVF</name>
<evidence type="ECO:0000313" key="6">
    <source>
        <dbReference type="Proteomes" id="UP000235786"/>
    </source>
</evidence>
<keyword evidence="6" id="KW-1185">Reference proteome</keyword>
<dbReference type="EMBL" id="KZ613950">
    <property type="protein sequence ID" value="PMD37021.1"/>
    <property type="molecule type" value="Genomic_DNA"/>
</dbReference>
<dbReference type="OrthoDB" id="408631at2759"/>
<dbReference type="PANTHER" id="PTHR43918:SF4">
    <property type="entry name" value="CARBOXYLIC ESTER HYDROLASE"/>
    <property type="match status" value="1"/>
</dbReference>
<feature type="domain" description="Carboxylesterase type B" evidence="4">
    <location>
        <begin position="360"/>
        <end position="482"/>
    </location>
</feature>
<feature type="domain" description="Carboxylesterase type B" evidence="4">
    <location>
        <begin position="13"/>
        <end position="349"/>
    </location>
</feature>
<evidence type="ECO:0000256" key="2">
    <source>
        <dbReference type="ARBA" id="ARBA00022801"/>
    </source>
</evidence>
<evidence type="ECO:0000256" key="3">
    <source>
        <dbReference type="RuleBase" id="RU361235"/>
    </source>
</evidence>
<gene>
    <name evidence="5" type="ORF">L207DRAFT_494192</name>
</gene>
<dbReference type="Pfam" id="PF00135">
    <property type="entry name" value="COesterase"/>
    <property type="match status" value="2"/>
</dbReference>
<evidence type="ECO:0000313" key="5">
    <source>
        <dbReference type="EMBL" id="PMD37021.1"/>
    </source>
</evidence>
<dbReference type="InterPro" id="IPR002018">
    <property type="entry name" value="CarbesteraseB"/>
</dbReference>